<dbReference type="Proteomes" id="UP001325680">
    <property type="component" value="Chromosome"/>
</dbReference>
<sequence>MKTADERKLETEALLGELNIPYIDHLPLIEEETEARLRTAPEIAERILILTYLNYVSEVPADGSKVIAFLKANALWNKVSPAEKELFQKERLTRQEEVNISWRTEAIWLLLWAIHKVEDLALPTEEIEPNDIFERLPEFLADPTDFINEVTLRPTSAILDMSDLVYRLHWATRNAGLKDEPIPASLNLSVIMERHYAINWLTYYADEWDDVTLDT</sequence>
<dbReference type="EMBL" id="CP139960">
    <property type="protein sequence ID" value="WQD36805.1"/>
    <property type="molecule type" value="Genomic_DNA"/>
</dbReference>
<evidence type="ECO:0000313" key="2">
    <source>
        <dbReference type="Proteomes" id="UP001325680"/>
    </source>
</evidence>
<accession>A0ABZ0W476</accession>
<keyword evidence="2" id="KW-1185">Reference proteome</keyword>
<organism evidence="1 2">
    <name type="scientific">Niabella yanshanensis</name>
    <dbReference type="NCBI Taxonomy" id="577386"/>
    <lineage>
        <taxon>Bacteria</taxon>
        <taxon>Pseudomonadati</taxon>
        <taxon>Bacteroidota</taxon>
        <taxon>Chitinophagia</taxon>
        <taxon>Chitinophagales</taxon>
        <taxon>Chitinophagaceae</taxon>
        <taxon>Niabella</taxon>
    </lineage>
</organism>
<reference evidence="1 2" key="1">
    <citation type="submission" date="2023-12" db="EMBL/GenBank/DDBJ databases">
        <title>Genome sequencing and assembly of bacterial species from a model synthetic community.</title>
        <authorList>
            <person name="Hogle S.L."/>
        </authorList>
    </citation>
    <scope>NUCLEOTIDE SEQUENCE [LARGE SCALE GENOMIC DNA]</scope>
    <source>
        <strain evidence="1 2">HAMBI_3031</strain>
    </source>
</reference>
<dbReference type="RefSeq" id="WP_114790413.1">
    <property type="nucleotide sequence ID" value="NZ_CP139960.1"/>
</dbReference>
<protein>
    <submittedName>
        <fullName evidence="1">DUF4272 domain-containing protein</fullName>
    </submittedName>
</protein>
<dbReference type="Pfam" id="PF14094">
    <property type="entry name" value="DUF4272"/>
    <property type="match status" value="1"/>
</dbReference>
<dbReference type="InterPro" id="IPR025368">
    <property type="entry name" value="DUF4272"/>
</dbReference>
<evidence type="ECO:0000313" key="1">
    <source>
        <dbReference type="EMBL" id="WQD36805.1"/>
    </source>
</evidence>
<proteinExistence type="predicted"/>
<gene>
    <name evidence="1" type="ORF">U0035_14125</name>
</gene>
<name>A0ABZ0W476_9BACT</name>